<reference evidence="1" key="1">
    <citation type="journal article" date="2021" name="Proc. Natl. Acad. Sci. U.S.A.">
        <title>A Catalog of Tens of Thousands of Viruses from Human Metagenomes Reveals Hidden Associations with Chronic Diseases.</title>
        <authorList>
            <person name="Tisza M.J."/>
            <person name="Buck C.B."/>
        </authorList>
    </citation>
    <scope>NUCLEOTIDE SEQUENCE</scope>
    <source>
        <strain evidence="1">Ct8M020</strain>
    </source>
</reference>
<evidence type="ECO:0000313" key="1">
    <source>
        <dbReference type="EMBL" id="DAE07397.1"/>
    </source>
</evidence>
<dbReference type="Pfam" id="PF24829">
    <property type="entry name" value="Phage_connect_2"/>
    <property type="match status" value="1"/>
</dbReference>
<dbReference type="InterPro" id="IPR056951">
    <property type="entry name" value="Phage_connect_2"/>
</dbReference>
<dbReference type="EMBL" id="BK015449">
    <property type="protein sequence ID" value="DAE07397.1"/>
    <property type="molecule type" value="Genomic_DNA"/>
</dbReference>
<accession>A0A8S5PLE7</accession>
<proteinExistence type="predicted"/>
<protein>
    <submittedName>
        <fullName evidence="1">Uncharacterized protein</fullName>
    </submittedName>
</protein>
<sequence length="97" mass="10859">MPPDYDAFDTDLVIHINSVFGILAQLGVGPAGGFSISDNTTLWKAYLGDSKDLEMVKSYIALKVRLVFDPPTIGAVMDAMKEQIREYEWRLNVQVDH</sequence>
<name>A0A8S5PLE7_9CAUD</name>
<organism evidence="1">
    <name type="scientific">Siphoviridae sp. ct8M020</name>
    <dbReference type="NCBI Taxonomy" id="2825362"/>
    <lineage>
        <taxon>Viruses</taxon>
        <taxon>Duplodnaviria</taxon>
        <taxon>Heunggongvirae</taxon>
        <taxon>Uroviricota</taxon>
        <taxon>Caudoviricetes</taxon>
    </lineage>
</organism>